<organism evidence="3 4">
    <name type="scientific">Parasediminibacterium paludis</name>
    <dbReference type="NCBI Taxonomy" id="908966"/>
    <lineage>
        <taxon>Bacteria</taxon>
        <taxon>Pseudomonadati</taxon>
        <taxon>Bacteroidota</taxon>
        <taxon>Chitinophagia</taxon>
        <taxon>Chitinophagales</taxon>
        <taxon>Chitinophagaceae</taxon>
        <taxon>Parasediminibacterium</taxon>
    </lineage>
</organism>
<keyword evidence="1 3" id="KW-0808">Transferase</keyword>
<dbReference type="EMBL" id="JBHSDC010000002">
    <property type="protein sequence ID" value="MFC4230461.1"/>
    <property type="molecule type" value="Genomic_DNA"/>
</dbReference>
<reference evidence="4" key="1">
    <citation type="journal article" date="2019" name="Int. J. Syst. Evol. Microbiol.">
        <title>The Global Catalogue of Microorganisms (GCM) 10K type strain sequencing project: providing services to taxonomists for standard genome sequencing and annotation.</title>
        <authorList>
            <consortium name="The Broad Institute Genomics Platform"/>
            <consortium name="The Broad Institute Genome Sequencing Center for Infectious Disease"/>
            <person name="Wu L."/>
            <person name="Ma J."/>
        </authorList>
    </citation>
    <scope>NUCLEOTIDE SEQUENCE [LARGE SCALE GENOMIC DNA]</scope>
    <source>
        <strain evidence="4">CECT 8010</strain>
    </source>
</reference>
<protein>
    <submittedName>
        <fullName evidence="3">Glycosyltransferase</fullName>
        <ecNumber evidence="3">2.4.-.-</ecNumber>
    </submittedName>
</protein>
<keyword evidence="4" id="KW-1185">Reference proteome</keyword>
<dbReference type="RefSeq" id="WP_379011629.1">
    <property type="nucleotide sequence ID" value="NZ_JBHSDC010000002.1"/>
</dbReference>
<dbReference type="EC" id="2.4.-.-" evidence="3"/>
<proteinExistence type="predicted"/>
<evidence type="ECO:0000256" key="1">
    <source>
        <dbReference type="ARBA" id="ARBA00022679"/>
    </source>
</evidence>
<comment type="caution">
    <text evidence="3">The sequence shown here is derived from an EMBL/GenBank/DDBJ whole genome shotgun (WGS) entry which is preliminary data.</text>
</comment>
<sequence length="386" mass="43903">MNPKLGGVSHAVNTYSKHLNRFNISSTIVTVDPQNVDFYVAANLVTLGPSSQFWRYSALYKPWLENHILDYDIVMLHGIWLYQDYALLKVIKKYAKGNKSVPKLFVMPHGMLDPYFQKSKKRLLKAIRNFIYWQLVQKQVINEAACVLYTSKEEMLASSKTFWGYKPKKVLDIGLGVPEPPKKEPTNAFLLQHPNLADTRYLLFLGRIDIKKGIEELLDAYDLVYNKFWAQRKNLPKLVIAGPGIDTKYGQLLLKRVAQSACLVDNIYFAGMLSGAVKWGAFYGCESFISPSHHESFGISVVEAMACEKPVLITNKINIYQEILDGHCGFVENDNVAGCVELLTKWMSADAIERQLMSENALKTYQQIFKDEQATANLYHALVNEQ</sequence>
<dbReference type="SUPFAM" id="SSF53756">
    <property type="entry name" value="UDP-Glycosyltransferase/glycogen phosphorylase"/>
    <property type="match status" value="1"/>
</dbReference>
<dbReference type="Pfam" id="PF00534">
    <property type="entry name" value="Glycos_transf_1"/>
    <property type="match status" value="1"/>
</dbReference>
<feature type="domain" description="Glycosyl transferase family 1" evidence="2">
    <location>
        <begin position="197"/>
        <end position="363"/>
    </location>
</feature>
<keyword evidence="3" id="KW-0328">Glycosyltransferase</keyword>
<dbReference type="PANTHER" id="PTHR46401:SF2">
    <property type="entry name" value="GLYCOSYLTRANSFERASE WBBK-RELATED"/>
    <property type="match status" value="1"/>
</dbReference>
<name>A0ABV8PTQ5_9BACT</name>
<dbReference type="InterPro" id="IPR001296">
    <property type="entry name" value="Glyco_trans_1"/>
</dbReference>
<evidence type="ECO:0000313" key="4">
    <source>
        <dbReference type="Proteomes" id="UP001595906"/>
    </source>
</evidence>
<evidence type="ECO:0000259" key="2">
    <source>
        <dbReference type="Pfam" id="PF00534"/>
    </source>
</evidence>
<dbReference type="PANTHER" id="PTHR46401">
    <property type="entry name" value="GLYCOSYLTRANSFERASE WBBK-RELATED"/>
    <property type="match status" value="1"/>
</dbReference>
<dbReference type="GO" id="GO:0016757">
    <property type="term" value="F:glycosyltransferase activity"/>
    <property type="evidence" value="ECO:0007669"/>
    <property type="project" value="UniProtKB-KW"/>
</dbReference>
<evidence type="ECO:0000313" key="3">
    <source>
        <dbReference type="EMBL" id="MFC4230461.1"/>
    </source>
</evidence>
<gene>
    <name evidence="3" type="ORF">ACFOW1_01065</name>
</gene>
<accession>A0ABV8PTQ5</accession>
<dbReference type="Gene3D" id="3.40.50.2000">
    <property type="entry name" value="Glycogen Phosphorylase B"/>
    <property type="match status" value="2"/>
</dbReference>
<dbReference type="Proteomes" id="UP001595906">
    <property type="component" value="Unassembled WGS sequence"/>
</dbReference>